<sequence>MEDKHREYDVLKQVGEGSFGQVFKARRKCDGATVAYKVTRKKGRSPKELESLRRECEIQKDMRHPNIIQMLDSFETKTEIVVVTEYVEKELYEILGKAGRLSEERAQVIACDLVSALHYLHSKRIVHRDMKPQNVLLDTNGVAKLCDFGFACHMESYFLRSIKGTPLYMAPELINEKLYDHNVDLWSLGCIVYELVNGVPPFPTSSMIELTRLILHKEIEWPKHISPNCQSFLQGLLQKNPCQRLTWPDLLEHPFVKGRILMASQEAEPRSLTSPLSASQTRAKQQQMQSFASRFTIQSKKILGMQRKKTQSLKRSENSGSESSTSVDVLLNNLSLRASLRSDLVAADYAICQHDCPIAEDEPLVLESSEPRREDSIEPPSMDHAVEVYETPNSPYAHRDLSECQSRLRDWQPRDSEQPLENDEWVAFLQRSMEEAMDGEVSSFLQDNCMSVFASPLKNPCASWRVIEHVACLVSLPLVLGQDKLGSEDLDTVLRVYLRCWLVPNLVYALELINRKRESNKEDDEEEEEESTRDEDDETGLLQAQERTMLILCRLVHTKQEFVVQFCDAVYLIPNGLSLFQQMLDVDKCKPELVCDVIAIMSHVLRSRSDNSDLVEGILTENESSDETSELLTKLLTHSQSKLKARACVFVLLLGEFCRTTLQRIWRKSLRDVLETLAEDEEKPVRDNATEAVSSLKQLSFYNRDGNSWSAIET</sequence>
<accession>A0ACC2N118</accession>
<protein>
    <submittedName>
        <fullName evidence="1">Uncharacterized protein</fullName>
    </submittedName>
</protein>
<gene>
    <name evidence="1" type="ORF">QAD02_006105</name>
</gene>
<keyword evidence="2" id="KW-1185">Reference proteome</keyword>
<reference evidence="1" key="1">
    <citation type="submission" date="2023-04" db="EMBL/GenBank/DDBJ databases">
        <title>A chromosome-level genome assembly of the parasitoid wasp Eretmocerus hayati.</title>
        <authorList>
            <person name="Zhong Y."/>
            <person name="Liu S."/>
            <person name="Liu Y."/>
        </authorList>
    </citation>
    <scope>NUCLEOTIDE SEQUENCE</scope>
    <source>
        <strain evidence="1">ZJU_SS_LIU_2023</strain>
    </source>
</reference>
<name>A0ACC2N118_9HYME</name>
<evidence type="ECO:0000313" key="1">
    <source>
        <dbReference type="EMBL" id="KAJ8664443.1"/>
    </source>
</evidence>
<dbReference type="EMBL" id="CM056744">
    <property type="protein sequence ID" value="KAJ8664443.1"/>
    <property type="molecule type" value="Genomic_DNA"/>
</dbReference>
<evidence type="ECO:0000313" key="2">
    <source>
        <dbReference type="Proteomes" id="UP001239111"/>
    </source>
</evidence>
<organism evidence="1 2">
    <name type="scientific">Eretmocerus hayati</name>
    <dbReference type="NCBI Taxonomy" id="131215"/>
    <lineage>
        <taxon>Eukaryota</taxon>
        <taxon>Metazoa</taxon>
        <taxon>Ecdysozoa</taxon>
        <taxon>Arthropoda</taxon>
        <taxon>Hexapoda</taxon>
        <taxon>Insecta</taxon>
        <taxon>Pterygota</taxon>
        <taxon>Neoptera</taxon>
        <taxon>Endopterygota</taxon>
        <taxon>Hymenoptera</taxon>
        <taxon>Apocrita</taxon>
        <taxon>Proctotrupomorpha</taxon>
        <taxon>Chalcidoidea</taxon>
        <taxon>Aphelinidae</taxon>
        <taxon>Aphelininae</taxon>
        <taxon>Eretmocerus</taxon>
    </lineage>
</organism>
<comment type="caution">
    <text evidence="1">The sequence shown here is derived from an EMBL/GenBank/DDBJ whole genome shotgun (WGS) entry which is preliminary data.</text>
</comment>
<dbReference type="Proteomes" id="UP001239111">
    <property type="component" value="Chromosome 4"/>
</dbReference>
<proteinExistence type="predicted"/>